<name>A0A654M3E9_9ARCH</name>
<accession>A0A654M3E9</accession>
<organism evidence="1 2">
    <name type="scientific">Candidatus Nitrosocosmicus oleophilus</name>
    <dbReference type="NCBI Taxonomy" id="1353260"/>
    <lineage>
        <taxon>Archaea</taxon>
        <taxon>Nitrososphaerota</taxon>
        <taxon>Nitrososphaeria</taxon>
        <taxon>Nitrososphaerales</taxon>
        <taxon>Nitrososphaeraceae</taxon>
        <taxon>Candidatus Nitrosocosmicus</taxon>
    </lineage>
</organism>
<reference evidence="2" key="1">
    <citation type="submission" date="2015-10" db="EMBL/GenBank/DDBJ databases">
        <title>Niche specialization of a soil ammonia-oxidizing archaeon, Candidatus Nitrosocosmicus oleophilus.</title>
        <authorList>
            <person name="Jung M.-Y."/>
            <person name="Rhee S.-K."/>
        </authorList>
    </citation>
    <scope>NUCLEOTIDE SEQUENCE [LARGE SCALE GENOMIC DNA]</scope>
    <source>
        <strain evidence="2">MY3</strain>
    </source>
</reference>
<dbReference type="Proteomes" id="UP000058925">
    <property type="component" value="Chromosome"/>
</dbReference>
<proteinExistence type="predicted"/>
<dbReference type="KEGG" id="taa:NMY3_02979"/>
<gene>
    <name evidence="1" type="ORF">NMY3_02979</name>
</gene>
<dbReference type="AlphaFoldDB" id="A0A654M3E9"/>
<dbReference type="EMBL" id="CP012850">
    <property type="protein sequence ID" value="ALI37166.1"/>
    <property type="molecule type" value="Genomic_DNA"/>
</dbReference>
<protein>
    <submittedName>
        <fullName evidence="1">Uncharacterized protein</fullName>
    </submittedName>
</protein>
<evidence type="ECO:0000313" key="1">
    <source>
        <dbReference type="EMBL" id="ALI37166.1"/>
    </source>
</evidence>
<evidence type="ECO:0000313" key="2">
    <source>
        <dbReference type="Proteomes" id="UP000058925"/>
    </source>
</evidence>
<keyword evidence="2" id="KW-1185">Reference proteome</keyword>
<sequence length="40" mass="4835">MKVGLEIQRRKSKIRIVWIDMVIQSYTDIKDLMNAKDREL</sequence>